<evidence type="ECO:0000313" key="2">
    <source>
        <dbReference type="EMBL" id="MBO1859605.1"/>
    </source>
</evidence>
<gene>
    <name evidence="2" type="ORF">J4G43_01055</name>
</gene>
<dbReference type="EMBL" id="JAGEMI010000001">
    <property type="protein sequence ID" value="MBO1859605.1"/>
    <property type="molecule type" value="Genomic_DNA"/>
</dbReference>
<comment type="caution">
    <text evidence="2">The sequence shown here is derived from an EMBL/GenBank/DDBJ whole genome shotgun (WGS) entry which is preliminary data.</text>
</comment>
<dbReference type="AlphaFoldDB" id="A0A939M1I4"/>
<sequence length="145" mass="16295">MFPKTGKKFPAERGFASSTYATLIADVLKSELAGSHQAHKTLMQWTGANEKTTKNWLSGSNGPSGEHLLQLMRHSDRVFEFVLRLSQRPVMLSNRRLAELRDSLRGTVDLLSEVIELQDRSPSKRAPCIERDDQRVAASSRLSSR</sequence>
<name>A0A939M1I4_9BRAD</name>
<accession>A0A939M1I4</accession>
<proteinExistence type="predicted"/>
<reference evidence="2" key="1">
    <citation type="submission" date="2021-03" db="EMBL/GenBank/DDBJ databases">
        <title>Whole Genome Sequence of Bradyrhizobium sp. Strain 144S4.</title>
        <authorList>
            <person name="Bromfield E.S.P."/>
            <person name="Cloutier S."/>
        </authorList>
    </citation>
    <scope>NUCLEOTIDE SEQUENCE [LARGE SCALE GENOMIC DNA]</scope>
    <source>
        <strain evidence="2">144S4</strain>
    </source>
</reference>
<protein>
    <submittedName>
        <fullName evidence="2">DUF3375 family protein</fullName>
    </submittedName>
</protein>
<organism evidence="2">
    <name type="scientific">Bradyrhizobium barranii subsp. barranii</name>
    <dbReference type="NCBI Taxonomy" id="2823807"/>
    <lineage>
        <taxon>Bacteria</taxon>
        <taxon>Pseudomonadati</taxon>
        <taxon>Pseudomonadota</taxon>
        <taxon>Alphaproteobacteria</taxon>
        <taxon>Hyphomicrobiales</taxon>
        <taxon>Nitrobacteraceae</taxon>
        <taxon>Bradyrhizobium</taxon>
        <taxon>Bradyrhizobium barranii</taxon>
    </lineage>
</organism>
<evidence type="ECO:0000256" key="1">
    <source>
        <dbReference type="SAM" id="MobiDB-lite"/>
    </source>
</evidence>
<feature type="compositionally biased region" description="Basic and acidic residues" evidence="1">
    <location>
        <begin position="121"/>
        <end position="135"/>
    </location>
</feature>
<feature type="region of interest" description="Disordered" evidence="1">
    <location>
        <begin position="121"/>
        <end position="145"/>
    </location>
</feature>